<evidence type="ECO:0000256" key="1">
    <source>
        <dbReference type="SAM" id="Coils"/>
    </source>
</evidence>
<dbReference type="AlphaFoldDB" id="A0A117L1P1"/>
<comment type="caution">
    <text evidence="2">The sequence shown here is derived from an EMBL/GenBank/DDBJ whole genome shotgun (WGS) entry which is preliminary data.</text>
</comment>
<proteinExistence type="predicted"/>
<dbReference type="Pfam" id="PF04312">
    <property type="entry name" value="DUF460"/>
    <property type="match status" value="1"/>
</dbReference>
<organism evidence="2 3">
    <name type="scientific">Thermococcus sibiricus</name>
    <dbReference type="NCBI Taxonomy" id="172049"/>
    <lineage>
        <taxon>Archaea</taxon>
        <taxon>Methanobacteriati</taxon>
        <taxon>Methanobacteriota</taxon>
        <taxon>Thermococci</taxon>
        <taxon>Thermococcales</taxon>
        <taxon>Thermococcaceae</taxon>
        <taxon>Thermococcus</taxon>
    </lineage>
</organism>
<evidence type="ECO:0000313" key="3">
    <source>
        <dbReference type="Proteomes" id="UP000053911"/>
    </source>
</evidence>
<reference evidence="3" key="1">
    <citation type="journal article" date="2015" name="MBio">
        <title>Genome-Resolved Metagenomic Analysis Reveals Roles for Candidate Phyla and Other Microbial Community Members in Biogeochemical Transformations in Oil Reservoirs.</title>
        <authorList>
            <person name="Hu P."/>
            <person name="Tom L."/>
            <person name="Singh A."/>
            <person name="Thomas B.C."/>
            <person name="Baker B.J."/>
            <person name="Piceno Y.M."/>
            <person name="Andersen G.L."/>
            <person name="Banfield J.F."/>
        </authorList>
    </citation>
    <scope>NUCLEOTIDE SEQUENCE [LARGE SCALE GENOMIC DNA]</scope>
</reference>
<sequence>MKQCESLQKVMPILVVGIDIISEEPKRFAVVSWFNGKLVKHGEFTFYRLIRFIRTKKPDIVVTDNIHELGEYLRKFIHAIPQGTKIVQITGRPGEQKPLWGLAKEHGIRVGDKFNPYEEAKVCALLAARGIGYEVLAFEDEVIIKVSRGRSQGKGGWSQDRYRRRLHNLIQNKVREIEETLKKANIPFDIEIKEKDQGLERGEFRVYASREELAGLIKPMRGGDIEVRIRPVERKTFEFVPLKSERAIRERKSVIVGLDPGITVGIAALDLNGQVLMTYSERNMAISDVIKFISEIGHPIIISTDVNPAPGLVEKIARSFKALLFVPRESLKVEEKNELLRNLGVTVEDDHQRDALTAAYKAYLRLKPKLDHVDAKLRELEIEGKGEEIKALVIQGYNLGEAILKVKEKEKPKEEIRAAEEKEASLDLGPYLEKIKELEKTIEFLEKENQELRAMIEEQRKIIENLETKIATYDEKIREKILRTKEIETKEKRIAYLEKELREAKSIIEKLSKDLVLTKRMHLLELKGSAVPIKVIENLTWKELEELERSTSIKRDDVLYIINPAGAGRSIGEYISEKRVKAIISAKPLPNVIYEVLKENKIPVLYESEIEVKRVDEFAIVDRKELEKVIEEKLNQWKEEEKQKEVQEFLRLIEEYRLKRIKELKKKADEEH</sequence>
<gene>
    <name evidence="2" type="ORF">XD54_0578</name>
</gene>
<accession>A0A117L1P1</accession>
<feature type="coiled-coil region" evidence="1">
    <location>
        <begin position="623"/>
        <end position="659"/>
    </location>
</feature>
<feature type="coiled-coil region" evidence="1">
    <location>
        <begin position="428"/>
        <end position="514"/>
    </location>
</feature>
<dbReference type="PATRIC" id="fig|172049.5.peg.1296"/>
<dbReference type="PANTHER" id="PTHR40707">
    <property type="entry name" value="POSSIBLE NUCLEASE OF RNASE H FOLD, RUVC/YQGF FAMILY"/>
    <property type="match status" value="1"/>
</dbReference>
<evidence type="ECO:0008006" key="4">
    <source>
        <dbReference type="Google" id="ProtNLM"/>
    </source>
</evidence>
<name>A0A117L1P1_9EURY</name>
<dbReference type="Proteomes" id="UP000053911">
    <property type="component" value="Unassembled WGS sequence"/>
</dbReference>
<dbReference type="EMBL" id="LGFD01000007">
    <property type="protein sequence ID" value="KUK18190.1"/>
    <property type="molecule type" value="Genomic_DNA"/>
</dbReference>
<protein>
    <recommendedName>
        <fullName evidence="4">DUF460 domain-containing protein</fullName>
    </recommendedName>
</protein>
<dbReference type="PANTHER" id="PTHR40707:SF1">
    <property type="entry name" value="DUF460 DOMAIN-CONTAINING PROTEIN"/>
    <property type="match status" value="1"/>
</dbReference>
<keyword evidence="1" id="KW-0175">Coiled coil</keyword>
<dbReference type="InterPro" id="IPR007408">
    <property type="entry name" value="DUF460"/>
</dbReference>
<evidence type="ECO:0000313" key="2">
    <source>
        <dbReference type="EMBL" id="KUK18190.1"/>
    </source>
</evidence>